<dbReference type="InterPro" id="IPR036188">
    <property type="entry name" value="FAD/NAD-bd_sf"/>
</dbReference>
<evidence type="ECO:0000256" key="4">
    <source>
        <dbReference type="ARBA" id="ARBA00023002"/>
    </source>
</evidence>
<dbReference type="EMBL" id="CAIX01000129">
    <property type="protein sequence ID" value="CCI46523.1"/>
    <property type="molecule type" value="Genomic_DNA"/>
</dbReference>
<organism evidence="10 11">
    <name type="scientific">Albugo candida</name>
    <dbReference type="NCBI Taxonomy" id="65357"/>
    <lineage>
        <taxon>Eukaryota</taxon>
        <taxon>Sar</taxon>
        <taxon>Stramenopiles</taxon>
        <taxon>Oomycota</taxon>
        <taxon>Peronosporomycetes</taxon>
        <taxon>Albuginales</taxon>
        <taxon>Albuginaceae</taxon>
        <taxon>Albugo</taxon>
    </lineage>
</organism>
<dbReference type="OrthoDB" id="498204at2759"/>
<evidence type="ECO:0000256" key="1">
    <source>
        <dbReference type="ARBA" id="ARBA00001974"/>
    </source>
</evidence>
<evidence type="ECO:0000256" key="6">
    <source>
        <dbReference type="ARBA" id="ARBA00037941"/>
    </source>
</evidence>
<evidence type="ECO:0000256" key="2">
    <source>
        <dbReference type="ARBA" id="ARBA00022630"/>
    </source>
</evidence>
<dbReference type="Gene3D" id="3.30.9.10">
    <property type="entry name" value="D-Amino Acid Oxidase, subunit A, domain 2"/>
    <property type="match status" value="1"/>
</dbReference>
<comment type="similarity">
    <text evidence="6">Belongs to the L2HGDH family.</text>
</comment>
<dbReference type="STRING" id="65357.A0A024GI12"/>
<comment type="caution">
    <text evidence="10">The sequence shown here is derived from an EMBL/GenBank/DDBJ whole genome shotgun (WGS) entry which is preliminary data.</text>
</comment>
<comment type="cofactor">
    <cofactor evidence="1">
        <name>FAD</name>
        <dbReference type="ChEBI" id="CHEBI:57692"/>
    </cofactor>
</comment>
<dbReference type="InterPro" id="IPR006076">
    <property type="entry name" value="FAD-dep_OxRdtase"/>
</dbReference>
<evidence type="ECO:0000256" key="8">
    <source>
        <dbReference type="ARBA" id="ARBA00041137"/>
    </source>
</evidence>
<comment type="catalytic activity">
    <reaction evidence="5">
        <text>(S)-2-hydroxyglutarate + A = 2-oxoglutarate + AH2</text>
        <dbReference type="Rhea" id="RHEA:21252"/>
        <dbReference type="ChEBI" id="CHEBI:13193"/>
        <dbReference type="ChEBI" id="CHEBI:16782"/>
        <dbReference type="ChEBI" id="CHEBI:16810"/>
        <dbReference type="ChEBI" id="CHEBI:17499"/>
        <dbReference type="EC" id="1.1.99.2"/>
    </reaction>
</comment>
<evidence type="ECO:0000313" key="11">
    <source>
        <dbReference type="Proteomes" id="UP000053237"/>
    </source>
</evidence>
<keyword evidence="4" id="KW-0560">Oxidoreductase</keyword>
<feature type="domain" description="FAD dependent oxidoreductase" evidence="9">
    <location>
        <begin position="5"/>
        <end position="317"/>
    </location>
</feature>
<dbReference type="PANTHER" id="PTHR43104:SF4">
    <property type="entry name" value="L-2-HYDROXYGLUTARATE DEHYDROGENASE, MITOCHONDRIAL"/>
    <property type="match status" value="1"/>
</dbReference>
<dbReference type="EC" id="1.1.99.2" evidence="7"/>
<dbReference type="SUPFAM" id="SSF51905">
    <property type="entry name" value="FAD/NAD(P)-binding domain"/>
    <property type="match status" value="1"/>
</dbReference>
<evidence type="ECO:0000256" key="7">
    <source>
        <dbReference type="ARBA" id="ARBA00038878"/>
    </source>
</evidence>
<evidence type="ECO:0000256" key="5">
    <source>
        <dbReference type="ARBA" id="ARBA00036066"/>
    </source>
</evidence>
<dbReference type="AlphaFoldDB" id="A0A024GI12"/>
<sequence length="348" mass="38478">MNKTLVVAGGGVIGLSIARLAAIRGLETFVLEKNAYIGQETSSRNSQVVHAGIYYPSSGLKAALCVAGKEALYRFCSDNDVPFRKCGKLIVAERGQTEILDLLLQNGLKNGVHELRMLSRDEATAMEPQLDCDQALFSPSTGIIDSSALMGALERDATRHGVSILTNATVKSIRFDSNCQRISVAQEGELYDVEAHLFVNATGLLAPNLWPLHDVNRPRLPLKWSKGTYFRLRPSVPVPFKRLIYPVPEPGGLGIHLTLSMDGSARFGPDVELVDRIDYVPDERKKVGFVERIQRYWPAVDADDLEADYCGIRPKITQVNGQLHEDFCIAVREHFPASDFQCEPRAEV</sequence>
<dbReference type="InParanoid" id="A0A024GI12"/>
<proteinExistence type="inferred from homology"/>
<keyword evidence="2" id="KW-0285">Flavoprotein</keyword>
<evidence type="ECO:0000256" key="3">
    <source>
        <dbReference type="ARBA" id="ARBA00022827"/>
    </source>
</evidence>
<gene>
    <name evidence="10" type="ORF">BN9_074520</name>
</gene>
<protein>
    <recommendedName>
        <fullName evidence="8">L-2-hydroxyglutarate dehydrogenase, mitochondrial</fullName>
        <ecNumber evidence="7">1.1.99.2</ecNumber>
    </recommendedName>
</protein>
<evidence type="ECO:0000313" key="10">
    <source>
        <dbReference type="EMBL" id="CCI46523.1"/>
    </source>
</evidence>
<dbReference type="Gene3D" id="3.50.50.60">
    <property type="entry name" value="FAD/NAD(P)-binding domain"/>
    <property type="match status" value="1"/>
</dbReference>
<keyword evidence="3" id="KW-0274">FAD</keyword>
<dbReference type="PANTHER" id="PTHR43104">
    <property type="entry name" value="L-2-HYDROXYGLUTARATE DEHYDROGENASE, MITOCHONDRIAL"/>
    <property type="match status" value="1"/>
</dbReference>
<name>A0A024GI12_9STRA</name>
<dbReference type="Pfam" id="PF01266">
    <property type="entry name" value="DAO"/>
    <property type="match status" value="1"/>
</dbReference>
<keyword evidence="11" id="KW-1185">Reference proteome</keyword>
<dbReference type="Proteomes" id="UP000053237">
    <property type="component" value="Unassembled WGS sequence"/>
</dbReference>
<dbReference type="GO" id="GO:0047545">
    <property type="term" value="F:(S)-2-hydroxyglutarate dehydrogenase activity"/>
    <property type="evidence" value="ECO:0007669"/>
    <property type="project" value="UniProtKB-EC"/>
</dbReference>
<reference evidence="10 11" key="1">
    <citation type="submission" date="2012-05" db="EMBL/GenBank/DDBJ databases">
        <title>Recombination and specialization in a pathogen metapopulation.</title>
        <authorList>
            <person name="Gardiner A."/>
            <person name="Kemen E."/>
            <person name="Schultz-Larsen T."/>
            <person name="MacLean D."/>
            <person name="Van Oosterhout C."/>
            <person name="Jones J.D.G."/>
        </authorList>
    </citation>
    <scope>NUCLEOTIDE SEQUENCE [LARGE SCALE GENOMIC DNA]</scope>
    <source>
        <strain evidence="10 11">Ac Nc2</strain>
    </source>
</reference>
<accession>A0A024GI12</accession>
<evidence type="ECO:0000259" key="9">
    <source>
        <dbReference type="Pfam" id="PF01266"/>
    </source>
</evidence>